<proteinExistence type="predicted"/>
<protein>
    <submittedName>
        <fullName evidence="1">Uncharacterized protein</fullName>
    </submittedName>
</protein>
<organism evidence="1 2">
    <name type="scientific">Acinetobacter nosocomialis 28F</name>
    <dbReference type="NCBI Taxonomy" id="1147131"/>
    <lineage>
        <taxon>Bacteria</taxon>
        <taxon>Pseudomonadati</taxon>
        <taxon>Pseudomonadota</taxon>
        <taxon>Gammaproteobacteria</taxon>
        <taxon>Moraxellales</taxon>
        <taxon>Moraxellaceae</taxon>
        <taxon>Acinetobacter</taxon>
        <taxon>Acinetobacter calcoaceticus/baumannii complex</taxon>
    </lineage>
</organism>
<comment type="caution">
    <text evidence="1">The sequence shown here is derived from an EMBL/GenBank/DDBJ whole genome shotgun (WGS) entry which is preliminary data.</text>
</comment>
<reference evidence="1 2" key="1">
    <citation type="submission" date="2013-06" db="EMBL/GenBank/DDBJ databases">
        <title>Comparative analysis of genomes of multi-drug Acinetobacter sp. from Colombian Hospitals.</title>
        <authorList>
            <person name="Barreto-Hernandez E."/>
            <person name="Gonzalez E.B."/>
            <person name="Cepeda L.A."/>
            <person name="Valenzuela E.M."/>
            <person name="Falquet L."/>
            <person name="Reguero M.T."/>
            <person name="Mantilla R."/>
        </authorList>
    </citation>
    <scope>NUCLEOTIDE SEQUENCE [LARGE SCALE GENOMIC DNA]</scope>
    <source>
        <strain evidence="1 2">28F</strain>
    </source>
</reference>
<accession>A0AA36KFN2</accession>
<dbReference type="EMBL" id="CBSD020000085">
    <property type="protein sequence ID" value="CDG76587.1"/>
    <property type="molecule type" value="Genomic_DNA"/>
</dbReference>
<gene>
    <name evidence="1" type="ORF">ANICBIBUN_14923</name>
</gene>
<name>A0AA36KFN2_ACINO</name>
<evidence type="ECO:0000313" key="1">
    <source>
        <dbReference type="EMBL" id="CDG76587.1"/>
    </source>
</evidence>
<dbReference type="Proteomes" id="UP000019193">
    <property type="component" value="Unassembled WGS sequence"/>
</dbReference>
<evidence type="ECO:0000313" key="2">
    <source>
        <dbReference type="Proteomes" id="UP000019193"/>
    </source>
</evidence>
<dbReference type="AlphaFoldDB" id="A0AA36KFN2"/>
<keyword evidence="2" id="KW-1185">Reference proteome</keyword>
<sequence length="37" mass="3875">MTTTVVKATIITGAKGISVENDTVKFMIIGSPHGQVE</sequence>